<dbReference type="SUPFAM" id="SSF46785">
    <property type="entry name" value="Winged helix' DNA-binding domain"/>
    <property type="match status" value="1"/>
</dbReference>
<keyword evidence="2" id="KW-0238">DNA-binding</keyword>
<dbReference type="InterPro" id="IPR052526">
    <property type="entry name" value="HTH-type_Bedaq_tolerance"/>
</dbReference>
<dbReference type="PROSITE" id="PS50995">
    <property type="entry name" value="HTH_MARR_2"/>
    <property type="match status" value="1"/>
</dbReference>
<evidence type="ECO:0000259" key="4">
    <source>
        <dbReference type="PROSITE" id="PS50995"/>
    </source>
</evidence>
<evidence type="ECO:0000256" key="3">
    <source>
        <dbReference type="ARBA" id="ARBA00023163"/>
    </source>
</evidence>
<dbReference type="InterPro" id="IPR000835">
    <property type="entry name" value="HTH_MarR-typ"/>
</dbReference>
<dbReference type="InterPro" id="IPR036388">
    <property type="entry name" value="WH-like_DNA-bd_sf"/>
</dbReference>
<dbReference type="PROSITE" id="PS01117">
    <property type="entry name" value="HTH_MARR_1"/>
    <property type="match status" value="1"/>
</dbReference>
<dbReference type="EMBL" id="BMKQ01000001">
    <property type="protein sequence ID" value="GGF43520.1"/>
    <property type="molecule type" value="Genomic_DNA"/>
</dbReference>
<dbReference type="InterPro" id="IPR023187">
    <property type="entry name" value="Tscrpt_reg_MarR-type_CS"/>
</dbReference>
<evidence type="ECO:0000313" key="5">
    <source>
        <dbReference type="EMBL" id="GGF43520.1"/>
    </source>
</evidence>
<gene>
    <name evidence="5" type="ORF">GCM10011519_16760</name>
</gene>
<keyword evidence="1" id="KW-0805">Transcription regulation</keyword>
<dbReference type="PANTHER" id="PTHR39515:SF2">
    <property type="entry name" value="HTH-TYPE TRANSCRIPTIONAL REGULATOR RV0880"/>
    <property type="match status" value="1"/>
</dbReference>
<sequence>MVGVSNPTSTALAGVLRELAVTVVRDAPQHELSRTGAATLSRIRRGGPHRITALAELEAVSQPSMTGLVQRLEQLGYLTRSVDPADRRASLVAITPAGEQAVEARRHLHEQVIVDRLARLTPTHVEQLVAALPALTTLAETTEKPAHV</sequence>
<dbReference type="GO" id="GO:0003700">
    <property type="term" value="F:DNA-binding transcription factor activity"/>
    <property type="evidence" value="ECO:0007669"/>
    <property type="project" value="InterPro"/>
</dbReference>
<accession>A0A917BH04</accession>
<dbReference type="PANTHER" id="PTHR39515">
    <property type="entry name" value="CONSERVED PROTEIN"/>
    <property type="match status" value="1"/>
</dbReference>
<protein>
    <recommendedName>
        <fullName evidence="4">HTH marR-type domain-containing protein</fullName>
    </recommendedName>
</protein>
<reference evidence="5" key="2">
    <citation type="submission" date="2020-09" db="EMBL/GenBank/DDBJ databases">
        <authorList>
            <person name="Sun Q."/>
            <person name="Zhou Y."/>
        </authorList>
    </citation>
    <scope>NUCLEOTIDE SEQUENCE</scope>
    <source>
        <strain evidence="5">CGMCC 1.16067</strain>
    </source>
</reference>
<keyword evidence="6" id="KW-1185">Reference proteome</keyword>
<dbReference type="SMART" id="SM00347">
    <property type="entry name" value="HTH_MARR"/>
    <property type="match status" value="1"/>
</dbReference>
<keyword evidence="3" id="KW-0804">Transcription</keyword>
<dbReference type="GO" id="GO:0003677">
    <property type="term" value="F:DNA binding"/>
    <property type="evidence" value="ECO:0007669"/>
    <property type="project" value="UniProtKB-KW"/>
</dbReference>
<dbReference type="Pfam" id="PF01047">
    <property type="entry name" value="MarR"/>
    <property type="match status" value="1"/>
</dbReference>
<evidence type="ECO:0000313" key="6">
    <source>
        <dbReference type="Proteomes" id="UP000649179"/>
    </source>
</evidence>
<evidence type="ECO:0000256" key="1">
    <source>
        <dbReference type="ARBA" id="ARBA00023015"/>
    </source>
</evidence>
<evidence type="ECO:0000256" key="2">
    <source>
        <dbReference type="ARBA" id="ARBA00023125"/>
    </source>
</evidence>
<proteinExistence type="predicted"/>
<dbReference type="AlphaFoldDB" id="A0A917BH04"/>
<name>A0A917BH04_9ACTN</name>
<comment type="caution">
    <text evidence="5">The sequence shown here is derived from an EMBL/GenBank/DDBJ whole genome shotgun (WGS) entry which is preliminary data.</text>
</comment>
<dbReference type="InterPro" id="IPR036390">
    <property type="entry name" value="WH_DNA-bd_sf"/>
</dbReference>
<dbReference type="Proteomes" id="UP000649179">
    <property type="component" value="Unassembled WGS sequence"/>
</dbReference>
<dbReference type="Gene3D" id="1.10.10.10">
    <property type="entry name" value="Winged helix-like DNA-binding domain superfamily/Winged helix DNA-binding domain"/>
    <property type="match status" value="1"/>
</dbReference>
<reference evidence="5" key="1">
    <citation type="journal article" date="2014" name="Int. J. Syst. Evol. Microbiol.">
        <title>Complete genome sequence of Corynebacterium casei LMG S-19264T (=DSM 44701T), isolated from a smear-ripened cheese.</title>
        <authorList>
            <consortium name="US DOE Joint Genome Institute (JGI-PGF)"/>
            <person name="Walter F."/>
            <person name="Albersmeier A."/>
            <person name="Kalinowski J."/>
            <person name="Ruckert C."/>
        </authorList>
    </citation>
    <scope>NUCLEOTIDE SEQUENCE</scope>
    <source>
        <strain evidence="5">CGMCC 1.16067</strain>
    </source>
</reference>
<organism evidence="5 6">
    <name type="scientific">Marmoricola endophyticus</name>
    <dbReference type="NCBI Taxonomy" id="2040280"/>
    <lineage>
        <taxon>Bacteria</taxon>
        <taxon>Bacillati</taxon>
        <taxon>Actinomycetota</taxon>
        <taxon>Actinomycetes</taxon>
        <taxon>Propionibacteriales</taxon>
        <taxon>Nocardioidaceae</taxon>
        <taxon>Marmoricola</taxon>
    </lineage>
</organism>
<feature type="domain" description="HTH marR-type" evidence="4">
    <location>
        <begin position="5"/>
        <end position="137"/>
    </location>
</feature>